<dbReference type="EMBL" id="SHOA02000019">
    <property type="protein sequence ID" value="TDH72003.1"/>
    <property type="molecule type" value="Genomic_DNA"/>
</dbReference>
<dbReference type="Gene3D" id="3.90.1150.10">
    <property type="entry name" value="Aspartate Aminotransferase, domain 1"/>
    <property type="match status" value="1"/>
</dbReference>
<dbReference type="Proteomes" id="UP000294530">
    <property type="component" value="Unassembled WGS sequence"/>
</dbReference>
<dbReference type="InterPro" id="IPR015424">
    <property type="entry name" value="PyrdxlP-dep_Trfase"/>
</dbReference>
<evidence type="ECO:0000313" key="2">
    <source>
        <dbReference type="EMBL" id="TDH72003.1"/>
    </source>
</evidence>
<dbReference type="Gene3D" id="3.40.640.10">
    <property type="entry name" value="Type I PLP-dependent aspartate aminotransferase-like (Major domain)"/>
    <property type="match status" value="1"/>
</dbReference>
<evidence type="ECO:0000313" key="3">
    <source>
        <dbReference type="Proteomes" id="UP000294530"/>
    </source>
</evidence>
<comment type="caution">
    <text evidence="2">The sequence shown here is derived from an EMBL/GenBank/DDBJ whole genome shotgun (WGS) entry which is preliminary data.</text>
</comment>
<dbReference type="InterPro" id="IPR000192">
    <property type="entry name" value="Aminotrans_V_dom"/>
</dbReference>
<dbReference type="InterPro" id="IPR015421">
    <property type="entry name" value="PyrdxlP-dep_Trfase_major"/>
</dbReference>
<gene>
    <name evidence="2" type="ORF">CCR75_003160</name>
</gene>
<proteinExistence type="predicted"/>
<sequence length="701" mass="78039">MSNNAMTTLVKSHTSNFKVATCDSPSRGAFKEEEFIRYSSNELEICEMSNTFHIDIESSDVDTFDASTDDGKSISLDIKLDPLGDDIETQVLRDIANDIVGRNEPFQALFGIKAQLYADYTASGKALVKIETFLRNKVLPICGNASTTTSVAGLQTKAFREEARQIIATAVNASKLKDEVLFTGQGCTSAVQKLIVTLKINSVKRLRRPYKRPVIFTGPFAHHSNLLPWRESLAADVVAIPEAIGGGLDVKELERQLKVYSNRRLKIGTFTAASNLTGVLTDVDQISMVLHRHGALACWDYATCAPYVEIDMNPCNPLAYKDAIFFSGHKFIGGPGSPGVLVVKKKIMQNDVSTMSGCGSELSCTERNQTFLKDKLSQEEGAPAILGSIRLGLAFALKQRIGAEKIMDLERRHVQRVRETLGNNPHILLLGRHSDNVEQLPIFSIMVRCGDRFLHHNFVCALLNDLFGIQARGGCQCAGPYAARLLGISKGHTSALANASIEGKLVIKPGVVRMSFPYFIDESEIEYILDAMNFVANDGWKFLPQYELDIYSSRWCHESCAKSSPPIKSLLSDLDFCSEDSYSRDQPVISCIPTHRRENLERAARQADICIKEAMLLEPFPKKQHLSQNDEWLRWFVYPDEVVKSCKINGGKAPLADKITGPCQPHLYLENAMNHIWDGTVSMSEMKRSRMGRLRLLMLRF</sequence>
<dbReference type="RefSeq" id="XP_067821502.1">
    <property type="nucleotide sequence ID" value="XM_067961257.1"/>
</dbReference>
<dbReference type="AlphaFoldDB" id="A0A976IHP9"/>
<dbReference type="PANTHER" id="PTHR43686">
    <property type="entry name" value="SULFURTRANSFERASE-RELATED"/>
    <property type="match status" value="1"/>
</dbReference>
<feature type="domain" description="Aminotransferase class V" evidence="1">
    <location>
        <begin position="134"/>
        <end position="527"/>
    </location>
</feature>
<dbReference type="SUPFAM" id="SSF53383">
    <property type="entry name" value="PLP-dependent transferases"/>
    <property type="match status" value="1"/>
</dbReference>
<dbReference type="Pfam" id="PF00266">
    <property type="entry name" value="Aminotran_5"/>
    <property type="match status" value="1"/>
</dbReference>
<dbReference type="InterPro" id="IPR015422">
    <property type="entry name" value="PyrdxlP-dep_Trfase_small"/>
</dbReference>
<evidence type="ECO:0000259" key="1">
    <source>
        <dbReference type="Pfam" id="PF00266"/>
    </source>
</evidence>
<reference evidence="2 3" key="1">
    <citation type="journal article" date="2021" name="Genome Biol.">
        <title>AFLAP: assembly-free linkage analysis pipeline using k-mers from genome sequencing data.</title>
        <authorList>
            <person name="Fletcher K."/>
            <person name="Zhang L."/>
            <person name="Gil J."/>
            <person name="Han R."/>
            <person name="Cavanaugh K."/>
            <person name="Michelmore R."/>
        </authorList>
    </citation>
    <scope>NUCLEOTIDE SEQUENCE [LARGE SCALE GENOMIC DNA]</scope>
    <source>
        <strain evidence="2 3">SF5</strain>
    </source>
</reference>
<dbReference type="KEGG" id="blac:94346928"/>
<protein>
    <recommendedName>
        <fullName evidence="1">Aminotransferase class V domain-containing protein</fullName>
    </recommendedName>
</protein>
<dbReference type="GeneID" id="94346928"/>
<organism evidence="2 3">
    <name type="scientific">Bremia lactucae</name>
    <name type="common">Lettuce downy mildew</name>
    <dbReference type="NCBI Taxonomy" id="4779"/>
    <lineage>
        <taxon>Eukaryota</taxon>
        <taxon>Sar</taxon>
        <taxon>Stramenopiles</taxon>
        <taxon>Oomycota</taxon>
        <taxon>Peronosporomycetes</taxon>
        <taxon>Peronosporales</taxon>
        <taxon>Peronosporaceae</taxon>
        <taxon>Bremia</taxon>
    </lineage>
</organism>
<dbReference type="PANTHER" id="PTHR43686:SF1">
    <property type="entry name" value="AMINOTRAN_5 DOMAIN-CONTAINING PROTEIN"/>
    <property type="match status" value="1"/>
</dbReference>
<dbReference type="OrthoDB" id="420046at2759"/>
<keyword evidence="3" id="KW-1185">Reference proteome</keyword>
<accession>A0A976IHP9</accession>
<name>A0A976IHP9_BRELC</name>